<sequence length="39" mass="4611">MRLPDDRVISIAHIITGYRETQVQNDEKPKGNWCVPWMI</sequence>
<protein>
    <submittedName>
        <fullName evidence="1">Uncharacterized protein</fullName>
    </submittedName>
</protein>
<evidence type="ECO:0000313" key="1">
    <source>
        <dbReference type="EMBL" id="KUG14786.1"/>
    </source>
</evidence>
<accession>A0A0W8F2I4</accession>
<comment type="caution">
    <text evidence="1">The sequence shown here is derived from an EMBL/GenBank/DDBJ whole genome shotgun (WGS) entry which is preliminary data.</text>
</comment>
<organism evidence="1">
    <name type="scientific">hydrocarbon metagenome</name>
    <dbReference type="NCBI Taxonomy" id="938273"/>
    <lineage>
        <taxon>unclassified sequences</taxon>
        <taxon>metagenomes</taxon>
        <taxon>ecological metagenomes</taxon>
    </lineage>
</organism>
<name>A0A0W8F2I4_9ZZZZ</name>
<dbReference type="EMBL" id="LNQE01001619">
    <property type="protein sequence ID" value="KUG14786.1"/>
    <property type="molecule type" value="Genomic_DNA"/>
</dbReference>
<dbReference type="AlphaFoldDB" id="A0A0W8F2I4"/>
<gene>
    <name evidence="1" type="ORF">ASZ90_015549</name>
</gene>
<proteinExistence type="predicted"/>
<reference evidence="1" key="1">
    <citation type="journal article" date="2015" name="Proc. Natl. Acad. Sci. U.S.A.">
        <title>Networks of energetic and metabolic interactions define dynamics in microbial communities.</title>
        <authorList>
            <person name="Embree M."/>
            <person name="Liu J.K."/>
            <person name="Al-Bassam M.M."/>
            <person name="Zengler K."/>
        </authorList>
    </citation>
    <scope>NUCLEOTIDE SEQUENCE</scope>
</reference>